<dbReference type="SUPFAM" id="SSF50022">
    <property type="entry name" value="ISP domain"/>
    <property type="match status" value="1"/>
</dbReference>
<evidence type="ECO:0000313" key="8">
    <source>
        <dbReference type="Proteomes" id="UP000766486"/>
    </source>
</evidence>
<comment type="caution">
    <text evidence="7">The sequence shown here is derived from an EMBL/GenBank/DDBJ whole genome shotgun (WGS) entry which is preliminary data.</text>
</comment>
<evidence type="ECO:0000256" key="2">
    <source>
        <dbReference type="ARBA" id="ARBA00022723"/>
    </source>
</evidence>
<dbReference type="Gene3D" id="2.102.10.10">
    <property type="entry name" value="Rieske [2Fe-2S] iron-sulphur domain"/>
    <property type="match status" value="1"/>
</dbReference>
<evidence type="ECO:0000313" key="7">
    <source>
        <dbReference type="EMBL" id="VUC35327.1"/>
    </source>
</evidence>
<accession>A0ABY6UV90</accession>
<evidence type="ECO:0000256" key="4">
    <source>
        <dbReference type="ARBA" id="ARBA00023004"/>
    </source>
</evidence>
<keyword evidence="4" id="KW-0408">Iron</keyword>
<dbReference type="PRINTS" id="PR00090">
    <property type="entry name" value="RNGDIOXGNASE"/>
</dbReference>
<dbReference type="PROSITE" id="PS51296">
    <property type="entry name" value="RIESKE"/>
    <property type="match status" value="1"/>
</dbReference>
<dbReference type="Proteomes" id="UP000766486">
    <property type="component" value="Unassembled WGS sequence"/>
</dbReference>
<dbReference type="InterPro" id="IPR036922">
    <property type="entry name" value="Rieske_2Fe-2S_sf"/>
</dbReference>
<dbReference type="PANTHER" id="PTHR43756:SF6">
    <property type="entry name" value="CLUSTER-BINDING PROTEIN, PUTATIVE (AFU_ORTHOLOGUE AFUA_6G03920)-RELATED"/>
    <property type="match status" value="1"/>
</dbReference>
<keyword evidence="3" id="KW-0560">Oxidoreductase</keyword>
<evidence type="ECO:0000256" key="5">
    <source>
        <dbReference type="ARBA" id="ARBA00023014"/>
    </source>
</evidence>
<dbReference type="EMBL" id="CABFNS010000909">
    <property type="protein sequence ID" value="VUC35327.1"/>
    <property type="molecule type" value="Genomic_DNA"/>
</dbReference>
<dbReference type="InterPro" id="IPR001663">
    <property type="entry name" value="Rng_hydr_dOase-A"/>
</dbReference>
<feature type="domain" description="Rieske" evidence="6">
    <location>
        <begin position="90"/>
        <end position="166"/>
    </location>
</feature>
<gene>
    <name evidence="7" type="ORF">CLO192961_LOCUS408926</name>
</gene>
<dbReference type="PANTHER" id="PTHR43756">
    <property type="entry name" value="CHOLINE MONOOXYGENASE, CHLOROPLASTIC"/>
    <property type="match status" value="1"/>
</dbReference>
<keyword evidence="1" id="KW-0001">2Fe-2S</keyword>
<dbReference type="InterPro" id="IPR017941">
    <property type="entry name" value="Rieske_2Fe-2S"/>
</dbReference>
<dbReference type="Pfam" id="PF00355">
    <property type="entry name" value="Rieske"/>
    <property type="match status" value="1"/>
</dbReference>
<proteinExistence type="predicted"/>
<evidence type="ECO:0000256" key="1">
    <source>
        <dbReference type="ARBA" id="ARBA00022714"/>
    </source>
</evidence>
<evidence type="ECO:0000256" key="3">
    <source>
        <dbReference type="ARBA" id="ARBA00023002"/>
    </source>
</evidence>
<dbReference type="Gene3D" id="3.90.380.10">
    <property type="entry name" value="Naphthalene 1,2-dioxygenase Alpha Subunit, Chain A, domain 1"/>
    <property type="match status" value="1"/>
</dbReference>
<keyword evidence="8" id="KW-1185">Reference proteome</keyword>
<keyword evidence="5" id="KW-0411">Iron-sulfur</keyword>
<keyword evidence="2" id="KW-0479">Metal-binding</keyword>
<organism evidence="7 8">
    <name type="scientific">Bionectria ochroleuca</name>
    <name type="common">Gliocladium roseum</name>
    <dbReference type="NCBI Taxonomy" id="29856"/>
    <lineage>
        <taxon>Eukaryota</taxon>
        <taxon>Fungi</taxon>
        <taxon>Dikarya</taxon>
        <taxon>Ascomycota</taxon>
        <taxon>Pezizomycotina</taxon>
        <taxon>Sordariomycetes</taxon>
        <taxon>Hypocreomycetidae</taxon>
        <taxon>Hypocreales</taxon>
        <taxon>Bionectriaceae</taxon>
        <taxon>Clonostachys</taxon>
    </lineage>
</organism>
<name>A0ABY6UV90_BIOOC</name>
<reference evidence="7 8" key="1">
    <citation type="submission" date="2019-06" db="EMBL/GenBank/DDBJ databases">
        <authorList>
            <person name="Broberg M."/>
        </authorList>
    </citation>
    <scope>NUCLEOTIDE SEQUENCE [LARGE SCALE GENOMIC DNA]</scope>
</reference>
<evidence type="ECO:0000259" key="6">
    <source>
        <dbReference type="PROSITE" id="PS51296"/>
    </source>
</evidence>
<protein>
    <recommendedName>
        <fullName evidence="6">Rieske domain-containing protein</fullName>
    </recommendedName>
</protein>
<dbReference type="CDD" id="cd03469">
    <property type="entry name" value="Rieske_RO_Alpha_N"/>
    <property type="match status" value="1"/>
</dbReference>
<sequence>MLDFFDLSSFPHQVSTCLLLALLGSASLNIWLLFSKRGFLPLPDEQDLRKGGVAGHPAGWWTSESFFQAERRAIFSKTWICVSHRGRFAKPGDYVAHELAGFRFFIILGKDDEIRTFHNICRHRAFPVTKKTSGSATVLGCKYHGWSYNTKGELTKAPQFDDVPGFDKSKNSLFEIHTKVDGSGFIHINLTGDQEPVDSDPPNAVKIGRPARVSPTSQFIHSWEMEGKYNWKAADPQRNGDDAPNPSQGIISRAFFTHGLTPAGQLRFFPLTTIYTKSGRPFWYQVTLSPGSASSTTLRCELYSTKQSTISQIGEIKAILESELKHSIQRYEDAYKKALSRGENVGNLTASAVSKHLKQEGVEGLEIKPATRQQYRSAAYLKAEQSKIDSILYLKHGVPILIWIRSVCQAMQCSNDKLDW</sequence>